<dbReference type="PANTHER" id="PTHR34220:SF7">
    <property type="entry name" value="SENSOR HISTIDINE KINASE YPDA"/>
    <property type="match status" value="1"/>
</dbReference>
<dbReference type="HOGENOM" id="CLU_020473_6_0_9"/>
<keyword evidence="9" id="KW-0067">ATP-binding</keyword>
<dbReference type="InterPro" id="IPR010559">
    <property type="entry name" value="Sig_transdc_His_kin_internal"/>
</dbReference>
<dbReference type="InterPro" id="IPR005467">
    <property type="entry name" value="His_kinase_dom"/>
</dbReference>
<keyword evidence="4" id="KW-1003">Cell membrane</keyword>
<keyword evidence="13" id="KW-1133">Transmembrane helix</keyword>
<feature type="transmembrane region" description="Helical" evidence="13">
    <location>
        <begin position="297"/>
        <end position="317"/>
    </location>
</feature>
<evidence type="ECO:0000313" key="17">
    <source>
        <dbReference type="Proteomes" id="UP000006620"/>
    </source>
</evidence>
<protein>
    <recommendedName>
        <fullName evidence="3">histidine kinase</fullName>
        <ecNumber evidence="3">2.7.13.3</ecNumber>
    </recommendedName>
</protein>
<reference evidence="16 17" key="2">
    <citation type="journal article" date="2013" name="Genome Announc.">
        <title>Genome Sequence of Growth-Improving Paenibacillus mucilaginosus Strain KNP414.</title>
        <authorList>
            <person name="Lu J.J."/>
            <person name="Wang J.F."/>
            <person name="Hu X.F."/>
        </authorList>
    </citation>
    <scope>NUCLEOTIDE SEQUENCE [LARGE SCALE GENOMIC DNA]</scope>
    <source>
        <strain evidence="16 17">KNP414</strain>
    </source>
</reference>
<dbReference type="Gene3D" id="3.30.565.10">
    <property type="entry name" value="Histidine kinase-like ATPase, C-terminal domain"/>
    <property type="match status" value="1"/>
</dbReference>
<dbReference type="InterPro" id="IPR050640">
    <property type="entry name" value="Bact_2-comp_sensor_kinase"/>
</dbReference>
<dbReference type="PROSITE" id="PS50109">
    <property type="entry name" value="HIS_KIN"/>
    <property type="match status" value="1"/>
</dbReference>
<dbReference type="PROSITE" id="PS50885">
    <property type="entry name" value="HAMP"/>
    <property type="match status" value="1"/>
</dbReference>
<organism evidence="16 17">
    <name type="scientific">Paenibacillus mucilaginosus (strain KNP414)</name>
    <dbReference type="NCBI Taxonomy" id="1036673"/>
    <lineage>
        <taxon>Bacteria</taxon>
        <taxon>Bacillati</taxon>
        <taxon>Bacillota</taxon>
        <taxon>Bacilli</taxon>
        <taxon>Bacillales</taxon>
        <taxon>Paenibacillaceae</taxon>
        <taxon>Paenibacillus</taxon>
    </lineage>
</organism>
<evidence type="ECO:0000313" key="16">
    <source>
        <dbReference type="EMBL" id="AEI43207.1"/>
    </source>
</evidence>
<feature type="domain" description="HAMP" evidence="15">
    <location>
        <begin position="319"/>
        <end position="371"/>
    </location>
</feature>
<name>F8FE07_PAEMK</name>
<dbReference type="PANTHER" id="PTHR34220">
    <property type="entry name" value="SENSOR HISTIDINE KINASE YPDA"/>
    <property type="match status" value="1"/>
</dbReference>
<feature type="domain" description="Histidine kinase" evidence="14">
    <location>
        <begin position="485"/>
        <end position="594"/>
    </location>
</feature>
<evidence type="ECO:0000256" key="5">
    <source>
        <dbReference type="ARBA" id="ARBA00022553"/>
    </source>
</evidence>
<dbReference type="Pfam" id="PF06580">
    <property type="entry name" value="His_kinase"/>
    <property type="match status" value="1"/>
</dbReference>
<dbReference type="AlphaFoldDB" id="F8FE07"/>
<keyword evidence="11 13" id="KW-0472">Membrane</keyword>
<evidence type="ECO:0000256" key="11">
    <source>
        <dbReference type="ARBA" id="ARBA00023136"/>
    </source>
</evidence>
<reference evidence="17" key="1">
    <citation type="submission" date="2011-06" db="EMBL/GenBank/DDBJ databases">
        <title>Complete genome sequence of Paenibacillus mucilaginosus KNP414.</title>
        <authorList>
            <person name="Wang J."/>
            <person name="Hu S."/>
            <person name="Hu X."/>
            <person name="Zhang B."/>
            <person name="Dong D."/>
            <person name="Zhang S."/>
            <person name="Zhao K."/>
            <person name="Wu D."/>
        </authorList>
    </citation>
    <scope>NUCLEOTIDE SEQUENCE [LARGE SCALE GENOMIC DNA]</scope>
    <source>
        <strain evidence="17">KNP414</strain>
    </source>
</reference>
<comment type="catalytic activity">
    <reaction evidence="1">
        <text>ATP + protein L-histidine = ADP + protein N-phospho-L-histidine.</text>
        <dbReference type="EC" id="2.7.13.3"/>
    </reaction>
</comment>
<evidence type="ECO:0000256" key="13">
    <source>
        <dbReference type="SAM" id="Phobius"/>
    </source>
</evidence>
<evidence type="ECO:0000256" key="6">
    <source>
        <dbReference type="ARBA" id="ARBA00022679"/>
    </source>
</evidence>
<feature type="transmembrane region" description="Helical" evidence="13">
    <location>
        <begin position="21"/>
        <end position="39"/>
    </location>
</feature>
<dbReference type="SMART" id="SM00304">
    <property type="entry name" value="HAMP"/>
    <property type="match status" value="1"/>
</dbReference>
<dbReference type="InterPro" id="IPR004358">
    <property type="entry name" value="Sig_transdc_His_kin-like_C"/>
</dbReference>
<keyword evidence="8 16" id="KW-0418">Kinase</keyword>
<dbReference type="GO" id="GO:0005886">
    <property type="term" value="C:plasma membrane"/>
    <property type="evidence" value="ECO:0007669"/>
    <property type="project" value="UniProtKB-SubCell"/>
</dbReference>
<dbReference type="Proteomes" id="UP000006620">
    <property type="component" value="Chromosome"/>
</dbReference>
<evidence type="ECO:0000256" key="2">
    <source>
        <dbReference type="ARBA" id="ARBA00004651"/>
    </source>
</evidence>
<dbReference type="InterPro" id="IPR036890">
    <property type="entry name" value="HATPase_C_sf"/>
</dbReference>
<evidence type="ECO:0000256" key="12">
    <source>
        <dbReference type="SAM" id="Coils"/>
    </source>
</evidence>
<dbReference type="CDD" id="cd06225">
    <property type="entry name" value="HAMP"/>
    <property type="match status" value="1"/>
</dbReference>
<dbReference type="Gene3D" id="6.10.340.10">
    <property type="match status" value="1"/>
</dbReference>
<evidence type="ECO:0000256" key="10">
    <source>
        <dbReference type="ARBA" id="ARBA00023012"/>
    </source>
</evidence>
<keyword evidence="5" id="KW-0597">Phosphoprotein</keyword>
<sequence length="598" mass="68101">MPVYRRFTEIINNIEIRKKLAMSYLLVVFLPVLTVGMLLTQSLKEQSVEHAVEQSLNNAEKIKKQVEETLKLALNVSFNFYFDNKLIAIADKQYEDGLEVYQAYSEYDEFTKYMELYKEISGIRFYTENQTLLENWSFFILNEEVRSAAWVQQVMKNRGRVVWTLVPDPTKANEKHFSLVRQIFRSDMKFSGILVIAIHSQKLNSIISQEPYETLILTEENEVVAAKDPSLLGKVFQGQSQEAAGDGRTVVKDTVYDGKPVKMIVQPITLENSDNALRVVSIVPLDTILLEANQVSLIAYSIMASSLVLAVLLILYFSGALSSRIGTLIKDIREVASGDFTLRSVIGGKDEIGQLSLHFNYMVKSIDNLVLQVNEAVQQRHELELREKEMKFKMLANQVNPHFLFNVLETVRMKAHVQGEEDIANIVKSLGRLLRHNLEIGQEEISLASEMDIVRMYLEIQHFRFGDKLTFLLPDQEETEGMIILPMVLQPIVENAIVHGIEKKMGRGVVQIMIVREESCLNIEVRDNGIGMRAERVKDIARTLEEPFEESGQRIGLINVHQRLRLQYGAPYGLEVASEVNKGTVIRIRIPIGGEDHV</sequence>
<keyword evidence="6" id="KW-0808">Transferase</keyword>
<dbReference type="InterPro" id="IPR003594">
    <property type="entry name" value="HATPase_dom"/>
</dbReference>
<dbReference type="PRINTS" id="PR00344">
    <property type="entry name" value="BCTRLSENSOR"/>
</dbReference>
<evidence type="ECO:0000256" key="3">
    <source>
        <dbReference type="ARBA" id="ARBA00012438"/>
    </source>
</evidence>
<feature type="coiled-coil region" evidence="12">
    <location>
        <begin position="49"/>
        <end position="76"/>
    </location>
</feature>
<dbReference type="GO" id="GO:0000155">
    <property type="term" value="F:phosphorelay sensor kinase activity"/>
    <property type="evidence" value="ECO:0007669"/>
    <property type="project" value="InterPro"/>
</dbReference>
<dbReference type="SUPFAM" id="SSF158472">
    <property type="entry name" value="HAMP domain-like"/>
    <property type="match status" value="1"/>
</dbReference>
<dbReference type="KEGG" id="pms:KNP414_04677"/>
<accession>F8FE07</accession>
<gene>
    <name evidence="16" type="ordered locus">KNP414_04677</name>
</gene>
<evidence type="ECO:0000256" key="1">
    <source>
        <dbReference type="ARBA" id="ARBA00000085"/>
    </source>
</evidence>
<dbReference type="Pfam" id="PF02518">
    <property type="entry name" value="HATPase_c"/>
    <property type="match status" value="1"/>
</dbReference>
<keyword evidence="12" id="KW-0175">Coiled coil</keyword>
<dbReference type="SUPFAM" id="SSF55874">
    <property type="entry name" value="ATPase domain of HSP90 chaperone/DNA topoisomerase II/histidine kinase"/>
    <property type="match status" value="1"/>
</dbReference>
<comment type="subcellular location">
    <subcellularLocation>
        <location evidence="2">Cell membrane</location>
        <topology evidence="2">Multi-pass membrane protein</topology>
    </subcellularLocation>
</comment>
<dbReference type="GO" id="GO:0005524">
    <property type="term" value="F:ATP binding"/>
    <property type="evidence" value="ECO:0007669"/>
    <property type="project" value="UniProtKB-KW"/>
</dbReference>
<evidence type="ECO:0000259" key="15">
    <source>
        <dbReference type="PROSITE" id="PS50885"/>
    </source>
</evidence>
<evidence type="ECO:0000256" key="9">
    <source>
        <dbReference type="ARBA" id="ARBA00022840"/>
    </source>
</evidence>
<dbReference type="PATRIC" id="fig|1036673.3.peg.4304"/>
<keyword evidence="13" id="KW-0812">Transmembrane</keyword>
<keyword evidence="7" id="KW-0547">Nucleotide-binding</keyword>
<dbReference type="Pfam" id="PF00672">
    <property type="entry name" value="HAMP"/>
    <property type="match status" value="1"/>
</dbReference>
<proteinExistence type="predicted"/>
<evidence type="ECO:0000256" key="4">
    <source>
        <dbReference type="ARBA" id="ARBA00022475"/>
    </source>
</evidence>
<keyword evidence="10" id="KW-0902">Two-component regulatory system</keyword>
<dbReference type="EC" id="2.7.13.3" evidence="3"/>
<evidence type="ECO:0000259" key="14">
    <source>
        <dbReference type="PROSITE" id="PS50109"/>
    </source>
</evidence>
<dbReference type="InterPro" id="IPR003660">
    <property type="entry name" value="HAMP_dom"/>
</dbReference>
<evidence type="ECO:0000256" key="7">
    <source>
        <dbReference type="ARBA" id="ARBA00022741"/>
    </source>
</evidence>
<evidence type="ECO:0000256" key="8">
    <source>
        <dbReference type="ARBA" id="ARBA00022777"/>
    </source>
</evidence>
<dbReference type="EMBL" id="CP002869">
    <property type="protein sequence ID" value="AEI43207.1"/>
    <property type="molecule type" value="Genomic_DNA"/>
</dbReference>